<keyword evidence="3" id="KW-1185">Reference proteome</keyword>
<sequence>MPPVKQIRNLVFNKEEIGMGFNSETGLAVGTALEGFTIPDPVFNGQQVFSSISIINSHEELMESLGMSFEASGRYGLASGSLKAKFSESSNYNSTSTFLVAGVTVQNPISRGKNFKVSDTAKALLNANRFDEFKRAFGDSFVRGLQTGGEFYAVIRITSVNSSQQSKLSLGLEAEFNGLAAAGSFKTSFINANSKEETKSEYHATMYQCAGSGPEISPTVEISEVLARFKAFPAIAKASAFPYETEVATYDTLPLPTPPLEEQENFLFAIRDARNQKMHFIQAKNDLQFADRNPEFFENLPAKEDINKAIQDYTKLINAVMDHASALSTGQIKPPKIFDPDEHNPPLHEPDGITLQRKVGAPPTPPPPTGKQIDPKDFIVKDIKFKPIFLGKVLRKKDQ</sequence>
<dbReference type="AlphaFoldDB" id="A0AB94IQM9"/>
<evidence type="ECO:0000256" key="1">
    <source>
        <dbReference type="SAM" id="MobiDB-lite"/>
    </source>
</evidence>
<name>A0AB94IQM9_9BACI</name>
<comment type="caution">
    <text evidence="2">The sequence shown here is derived from an EMBL/GenBank/DDBJ whole genome shotgun (WGS) entry which is preliminary data.</text>
</comment>
<gene>
    <name evidence="2" type="ORF">BAVI_07451</name>
</gene>
<accession>A0AB94IQM9</accession>
<protein>
    <submittedName>
        <fullName evidence="2">Uncharacterized protein</fullName>
    </submittedName>
</protein>
<organism evidence="2 3">
    <name type="scientific">Neobacillus vireti LMG 21834</name>
    <dbReference type="NCBI Taxonomy" id="1131730"/>
    <lineage>
        <taxon>Bacteria</taxon>
        <taxon>Bacillati</taxon>
        <taxon>Bacillota</taxon>
        <taxon>Bacilli</taxon>
        <taxon>Bacillales</taxon>
        <taxon>Bacillaceae</taxon>
        <taxon>Neobacillus</taxon>
    </lineage>
</organism>
<feature type="compositionally biased region" description="Basic and acidic residues" evidence="1">
    <location>
        <begin position="336"/>
        <end position="351"/>
    </location>
</feature>
<proteinExistence type="predicted"/>
<evidence type="ECO:0000313" key="2">
    <source>
        <dbReference type="EMBL" id="ETI69401.1"/>
    </source>
</evidence>
<reference evidence="2 3" key="1">
    <citation type="journal article" date="2014" name="Environ. Microbiol.">
        <title>The nitrate-ammonifying and nosZ-carrying bacterium Bacillus vireti is a potent source and sink for nitric and nitrous oxide under high nitrate conditions.</title>
        <authorList>
            <person name="Mania D."/>
            <person name="Heylen K."/>
            <person name="van Spanning R.J."/>
            <person name="Frostegard A."/>
        </authorList>
    </citation>
    <scope>NUCLEOTIDE SEQUENCE [LARGE SCALE GENOMIC DNA]</scope>
    <source>
        <strain evidence="2 3">LMG 21834</strain>
    </source>
</reference>
<evidence type="ECO:0000313" key="3">
    <source>
        <dbReference type="Proteomes" id="UP000018877"/>
    </source>
</evidence>
<dbReference type="EMBL" id="ALAN01000054">
    <property type="protein sequence ID" value="ETI69401.1"/>
    <property type="molecule type" value="Genomic_DNA"/>
</dbReference>
<dbReference type="RefSeq" id="WP_024027701.1">
    <property type="nucleotide sequence ID" value="NZ_ALAN01000054.1"/>
</dbReference>
<feature type="region of interest" description="Disordered" evidence="1">
    <location>
        <begin position="331"/>
        <end position="376"/>
    </location>
</feature>
<dbReference type="Proteomes" id="UP000018877">
    <property type="component" value="Unassembled WGS sequence"/>
</dbReference>